<name>A0A2K8KES9_9RHOB</name>
<reference evidence="1 2" key="1">
    <citation type="submission" date="2017-11" db="EMBL/GenBank/DDBJ databases">
        <title>Revised Sequence and Annotation of the Rhodobaca barguzinensis strain alga05 Genome.</title>
        <authorList>
            <person name="Kopejtka K."/>
            <person name="Tomasch J.M."/>
            <person name="Bunk B."/>
            <person name="Koblizek M."/>
        </authorList>
    </citation>
    <scope>NUCLEOTIDE SEQUENCE [LARGE SCALE GENOMIC DNA]</scope>
    <source>
        <strain evidence="2">alga05</strain>
    </source>
</reference>
<proteinExistence type="predicted"/>
<organism evidence="1 2">
    <name type="scientific">Roseinatronobacter bogoriensis subsp. barguzinensis</name>
    <dbReference type="NCBI Taxonomy" id="441209"/>
    <lineage>
        <taxon>Bacteria</taxon>
        <taxon>Pseudomonadati</taxon>
        <taxon>Pseudomonadota</taxon>
        <taxon>Alphaproteobacteria</taxon>
        <taxon>Rhodobacterales</taxon>
        <taxon>Paracoccaceae</taxon>
        <taxon>Roseinatronobacter</taxon>
    </lineage>
</organism>
<dbReference type="AlphaFoldDB" id="A0A2K8KES9"/>
<protein>
    <submittedName>
        <fullName evidence="1">Uncharacterized protein</fullName>
    </submittedName>
</protein>
<sequence length="120" mass="13399">MPKIDAIPDKFAAGYIDRLDGRTAIAQDMRARWAAMTDDLGGEGSLSYSQRSLIERALWLEHWLHVQERALADGDYQAFDAGKWTQACNSLQGILKTLGIERRAKDVTSLQDYIKGRAAS</sequence>
<evidence type="ECO:0000313" key="2">
    <source>
        <dbReference type="Proteomes" id="UP000228948"/>
    </source>
</evidence>
<dbReference type="STRING" id="441209.GCA_001870665_02756"/>
<dbReference type="EMBL" id="CP024899">
    <property type="protein sequence ID" value="ATX67934.1"/>
    <property type="molecule type" value="Genomic_DNA"/>
</dbReference>
<dbReference type="RefSeq" id="WP_071481401.1">
    <property type="nucleotide sequence ID" value="NZ_CP024899.1"/>
</dbReference>
<dbReference type="OrthoDB" id="7568253at2"/>
<accession>A0A2K8KES9</accession>
<evidence type="ECO:0000313" key="1">
    <source>
        <dbReference type="EMBL" id="ATX67934.1"/>
    </source>
</evidence>
<dbReference type="Proteomes" id="UP000228948">
    <property type="component" value="Chromosome"/>
</dbReference>
<keyword evidence="2" id="KW-1185">Reference proteome</keyword>
<gene>
    <name evidence="1" type="ORF">BG454_14865</name>
</gene>
<dbReference type="KEGG" id="rbg:BG454_14865"/>